<dbReference type="InterPro" id="IPR017847">
    <property type="entry name" value="T6SS_RhsGE_Vgr_subset"/>
</dbReference>
<reference evidence="5 6" key="1">
    <citation type="submission" date="2018-05" db="EMBL/GenBank/DDBJ databases">
        <title>Genomic Encyclopedia of Type Strains, Phase IV (KMG-IV): sequencing the most valuable type-strain genomes for metagenomic binning, comparative biology and taxonomic classification.</title>
        <authorList>
            <person name="Goeker M."/>
        </authorList>
    </citation>
    <scope>NUCLEOTIDE SEQUENCE [LARGE SCALE GENOMIC DNA]</scope>
    <source>
        <strain evidence="5 6">DSM 25134</strain>
    </source>
</reference>
<dbReference type="InterPro" id="IPR018769">
    <property type="entry name" value="VgrG2_DUF2345"/>
</dbReference>
<dbReference type="Gene3D" id="2.40.50.230">
    <property type="entry name" value="Gp5 N-terminal domain"/>
    <property type="match status" value="1"/>
</dbReference>
<protein>
    <submittedName>
        <fullName evidence="5">Type VI secretion system secreted protein VgrG</fullName>
    </submittedName>
</protein>
<dbReference type="Pfam" id="PF05954">
    <property type="entry name" value="Phage_GPD"/>
    <property type="match status" value="1"/>
</dbReference>
<organism evidence="5 6">
    <name type="scientific">Aquitalea magnusonii</name>
    <dbReference type="NCBI Taxonomy" id="332411"/>
    <lineage>
        <taxon>Bacteria</taxon>
        <taxon>Pseudomonadati</taxon>
        <taxon>Pseudomonadota</taxon>
        <taxon>Betaproteobacteria</taxon>
        <taxon>Neisseriales</taxon>
        <taxon>Chromobacteriaceae</taxon>
        <taxon>Aquitalea</taxon>
    </lineage>
</organism>
<name>A0A318IRC1_9NEIS</name>
<dbReference type="EMBL" id="QJKC01000042">
    <property type="protein sequence ID" value="PXX37915.1"/>
    <property type="molecule type" value="Genomic_DNA"/>
</dbReference>
<dbReference type="Pfam" id="PF10106">
    <property type="entry name" value="DUF2345"/>
    <property type="match status" value="1"/>
</dbReference>
<evidence type="ECO:0000313" key="5">
    <source>
        <dbReference type="EMBL" id="PXX37915.1"/>
    </source>
</evidence>
<dbReference type="Gene3D" id="3.55.50.10">
    <property type="entry name" value="Baseplate protein-like domains"/>
    <property type="match status" value="1"/>
</dbReference>
<evidence type="ECO:0000256" key="1">
    <source>
        <dbReference type="SAM" id="Coils"/>
    </source>
</evidence>
<sequence>MPNPYQLAFPARLGLDLSVFAFTLDEALDTPFLLDIAVTSSQAHLPLAQLIHQPVSFTITPPAATVLPPIPGLTPPPASDRSRRWQGVVRAASRLHSNPQETRYRFRIGPPLATLADGRHTRLFQQQSIPAVIEAVLQQHGLAGSALQFDLTADYPLFEHLTQYRESDLDFIQRLAASAGLFYQDIPAADGRALLAFGDNLEHYQRGLLPILPLSPDAGLEGVGREVIRRFDLHHQPMLHSVQRRDFNYRSASTPLASRVDSPDDTPAAHGLDDDWGEGQRTADEGQRLALLRHQLSLSRQCQGEGAGNVLHSRPGAVFTLSQAFAEAPHGWLLTAVRHQGARDQAYHNQFSVIPADRLWRPALRDKPRIHGTLPAMVVSPANNSYRYPFLDADGRYRVRFLFDLDEWPPGSDSRPVRLAKPFAGGGFGLHLPLHAGTRVNIAFTAGDIDRPYIASAMHDSSKPDHINSGWHTRNVILTRAHNKLRMEDLHGKEHIKLATEYGKTQLNIGHLVDGQRQPRGEGFELRSDQWGVLRAGRGLLLSAHAQPGASGLQREMAQAVQQLERANQSIDSLNSAASHAKADPLALQAQLDLLNQQVKDLQQAVLLASAPAGMALTTAGSLHASAGQDMALTAQRNVGVSAMKSLMVNIGQAISLFAAKAGIKLYANQGDVDIQAQNSAMLLSSRQDMQLRSLQKISLAAQ</sequence>
<dbReference type="SUPFAM" id="SSF69255">
    <property type="entry name" value="gp5 N-terminal domain-like"/>
    <property type="match status" value="1"/>
</dbReference>
<dbReference type="AlphaFoldDB" id="A0A318IRC1"/>
<comment type="caution">
    <text evidence="5">The sequence shown here is derived from an EMBL/GenBank/DDBJ whole genome shotgun (WGS) entry which is preliminary data.</text>
</comment>
<dbReference type="NCBIfam" id="TIGR03361">
    <property type="entry name" value="VI_Rhs_Vgr"/>
    <property type="match status" value="1"/>
</dbReference>
<keyword evidence="1" id="KW-0175">Coiled coil</keyword>
<feature type="non-terminal residue" evidence="5">
    <location>
        <position position="703"/>
    </location>
</feature>
<accession>A0A318IRC1</accession>
<dbReference type="NCBIfam" id="TIGR01646">
    <property type="entry name" value="vgr_GE"/>
    <property type="match status" value="1"/>
</dbReference>
<feature type="region of interest" description="Disordered" evidence="2">
    <location>
        <begin position="253"/>
        <end position="280"/>
    </location>
</feature>
<dbReference type="RefSeq" id="WP_110313881.1">
    <property type="nucleotide sequence ID" value="NZ_QJKC01000042.1"/>
</dbReference>
<dbReference type="Gene3D" id="2.30.110.50">
    <property type="match status" value="1"/>
</dbReference>
<dbReference type="InterPro" id="IPR028244">
    <property type="entry name" value="T6SS_Rhs_Vgr_dom"/>
</dbReference>
<proteinExistence type="predicted"/>
<dbReference type="OrthoDB" id="8572364at2"/>
<dbReference type="InterPro" id="IPR006533">
    <property type="entry name" value="T6SS_Vgr_RhsGE"/>
</dbReference>
<feature type="domain" description="Putative type VI secretion system Rhs element associated Vgr" evidence="4">
    <location>
        <begin position="478"/>
        <end position="578"/>
    </location>
</feature>
<dbReference type="InterPro" id="IPR037026">
    <property type="entry name" value="Vgr_OB-fold_dom_sf"/>
</dbReference>
<dbReference type="Proteomes" id="UP000248395">
    <property type="component" value="Unassembled WGS sequence"/>
</dbReference>
<feature type="coiled-coil region" evidence="1">
    <location>
        <begin position="550"/>
        <end position="584"/>
    </location>
</feature>
<gene>
    <name evidence="5" type="ORF">DFR38_1421</name>
</gene>
<dbReference type="Pfam" id="PF13296">
    <property type="entry name" value="T6SS_Vgr"/>
    <property type="match status" value="1"/>
</dbReference>
<keyword evidence="6" id="KW-1185">Reference proteome</keyword>
<dbReference type="SUPFAM" id="SSF69279">
    <property type="entry name" value="Phage tail proteins"/>
    <property type="match status" value="2"/>
</dbReference>
<evidence type="ECO:0000256" key="2">
    <source>
        <dbReference type="SAM" id="MobiDB-lite"/>
    </source>
</evidence>
<feature type="domain" description="DUF2345" evidence="3">
    <location>
        <begin position="596"/>
        <end position="703"/>
    </location>
</feature>
<evidence type="ECO:0000313" key="6">
    <source>
        <dbReference type="Proteomes" id="UP000248395"/>
    </source>
</evidence>
<dbReference type="Gene3D" id="4.10.220.110">
    <property type="match status" value="1"/>
</dbReference>
<evidence type="ECO:0000259" key="4">
    <source>
        <dbReference type="Pfam" id="PF13296"/>
    </source>
</evidence>
<evidence type="ECO:0000259" key="3">
    <source>
        <dbReference type="Pfam" id="PF10106"/>
    </source>
</evidence>